<feature type="transmembrane region" description="Helical" evidence="2">
    <location>
        <begin position="770"/>
        <end position="791"/>
    </location>
</feature>
<dbReference type="EMBL" id="JASCSA010000004">
    <property type="protein sequence ID" value="MDI5884115.1"/>
    <property type="molecule type" value="Genomic_DNA"/>
</dbReference>
<evidence type="ECO:0008006" key="5">
    <source>
        <dbReference type="Google" id="ProtNLM"/>
    </source>
</evidence>
<feature type="transmembrane region" description="Helical" evidence="2">
    <location>
        <begin position="690"/>
        <end position="708"/>
    </location>
</feature>
<evidence type="ECO:0000313" key="3">
    <source>
        <dbReference type="EMBL" id="MDI5884115.1"/>
    </source>
</evidence>
<feature type="transmembrane region" description="Helical" evidence="2">
    <location>
        <begin position="365"/>
        <end position="388"/>
    </location>
</feature>
<reference evidence="3 4" key="1">
    <citation type="submission" date="2023-04" db="EMBL/GenBank/DDBJ databases">
        <authorList>
            <person name="Otstavnykh N."/>
            <person name="Seitkalieva A."/>
            <person name="Bystritskaya E."/>
        </authorList>
    </citation>
    <scope>NUCLEOTIDE SEQUENCE [LARGE SCALE GENOMIC DNA]</scope>
    <source>
        <strain evidence="3 4">NRIC 0815</strain>
    </source>
</reference>
<comment type="caution">
    <text evidence="3">The sequence shown here is derived from an EMBL/GenBank/DDBJ whole genome shotgun (WGS) entry which is preliminary data.</text>
</comment>
<keyword evidence="2" id="KW-1133">Transmembrane helix</keyword>
<dbReference type="RefSeq" id="WP_284726654.1">
    <property type="nucleotide sequence ID" value="NZ_JASCSA010000004.1"/>
</dbReference>
<dbReference type="Gene3D" id="1.20.1640.10">
    <property type="entry name" value="Multidrug efflux transporter AcrB transmembrane domain"/>
    <property type="match status" value="2"/>
</dbReference>
<feature type="transmembrane region" description="Helical" evidence="2">
    <location>
        <begin position="451"/>
        <end position="468"/>
    </location>
</feature>
<evidence type="ECO:0000256" key="2">
    <source>
        <dbReference type="SAM" id="Phobius"/>
    </source>
</evidence>
<proteinExistence type="predicted"/>
<accession>A0ABT6UP57</accession>
<feature type="transmembrane region" description="Helical" evidence="2">
    <location>
        <begin position="797"/>
        <end position="818"/>
    </location>
</feature>
<feature type="transmembrane region" description="Helical" evidence="2">
    <location>
        <begin position="400"/>
        <end position="418"/>
    </location>
</feature>
<dbReference type="SUPFAM" id="SSF82866">
    <property type="entry name" value="Multidrug efflux transporter AcrB transmembrane domain"/>
    <property type="match status" value="2"/>
</dbReference>
<evidence type="ECO:0000256" key="1">
    <source>
        <dbReference type="SAM" id="MobiDB-lite"/>
    </source>
</evidence>
<dbReference type="Proteomes" id="UP001229025">
    <property type="component" value="Unassembled WGS sequence"/>
</dbReference>
<reference evidence="4" key="2">
    <citation type="submission" date="2023-07" db="EMBL/GenBank/DDBJ databases">
        <title>Genome-based characterization of strain KMM 296 and proposal for reclassification of Cobetia litoralis and Cobetia pacifica, and emended description of the species Cobetia amphilecti and Cobetia marina.</title>
        <authorList>
            <person name="Balabanova L."/>
            <person name="Nedashkovskaya O."/>
        </authorList>
    </citation>
    <scope>NUCLEOTIDE SEQUENCE [LARGE SCALE GENOMIC DNA]</scope>
    <source>
        <strain evidence="4">NRIC 0815</strain>
    </source>
</reference>
<keyword evidence="2" id="KW-0812">Transmembrane</keyword>
<feature type="transmembrane region" description="Helical" evidence="2">
    <location>
        <begin position="281"/>
        <end position="300"/>
    </location>
</feature>
<sequence>MTSPSREPRKGLDRAIWRWLWAAALLLCALLLAVKIAPQSPWRGAIDTRITAMLPQQERSPLAARAESLDDTANRLVILVGSRDASAAARKQRDAAAQALRQALAPIARLDDGKSLESLRLPAEVQPALIAPSLASLSDDDWQARALKQLFQPGGQRDLIRDPFGLAGAWQSWLTPANLLLSGGQLLLRAPASTGSVSNKQHSDKQHSDEQGSDGKGSDQPGNGYRLISATLTGSAYAMSDQQALEQAVNGVKADYPDVRLLRSGLVFHASNGAQQAKQEMSTIGLGSLIGVLLLLWAVFRTPRRLPLLLVPVATGVLFALPLTWWAFGGLHVLTLAFGASLIGISIDYVLHLECMRRLATHGRGGLAALWPGLTLGLCSSLAAYLAITLTPMPGLRQMGMFAALGLIGAWLSVRLWLPQLPLPAQATREDSPAARAAGCLARAIPGKRSWQALGLLLMAALASLYGLRSDDRLTQLNPSPASLINEQREVQRLLAEPDGLRYLIVQAETDAALLTRLHALEGTFQQLNARQQLGHWASLAQQLPTLAQQQANLGAMRERTRTLLPQVLSTAGLPPELVKRAEQAIAGAHPLRPADWVALPAGEMGQRLWLDSRTAAIGIVRFGDVTAHGSAALARLAADDESLEYVDQVARLSTTLGRIRSEMAWLVGGAVVLISLLLALRYRRSTWRALLPPLGGLVLTLAALTLAGVGLNLFHLLGLLLVLGIGLDAGIFCAEHPARSAEKGNPTRSANEKAEQGKSEASTSRASQASLLAISLSCASSLLAFGLLSFSQTPALAALGLACLLGLSATWCLVPFARS</sequence>
<feature type="transmembrane region" description="Helical" evidence="2">
    <location>
        <begin position="714"/>
        <end position="735"/>
    </location>
</feature>
<gene>
    <name evidence="3" type="ORF">QLT01_07075</name>
</gene>
<evidence type="ECO:0000313" key="4">
    <source>
        <dbReference type="Proteomes" id="UP001229025"/>
    </source>
</evidence>
<dbReference type="InterPro" id="IPR050545">
    <property type="entry name" value="Mycobact_MmpL"/>
</dbReference>
<dbReference type="PANTHER" id="PTHR33406:SF13">
    <property type="entry name" value="MEMBRANE PROTEIN YDFJ"/>
    <property type="match status" value="1"/>
</dbReference>
<dbReference type="PANTHER" id="PTHR33406">
    <property type="entry name" value="MEMBRANE PROTEIN MJ1562-RELATED"/>
    <property type="match status" value="1"/>
</dbReference>
<feature type="transmembrane region" description="Helical" evidence="2">
    <location>
        <begin position="664"/>
        <end position="683"/>
    </location>
</feature>
<organism evidence="3 4">
    <name type="scientific">Cobetia amphilecti</name>
    <dbReference type="NCBI Taxonomy" id="1055104"/>
    <lineage>
        <taxon>Bacteria</taxon>
        <taxon>Pseudomonadati</taxon>
        <taxon>Pseudomonadota</taxon>
        <taxon>Gammaproteobacteria</taxon>
        <taxon>Oceanospirillales</taxon>
        <taxon>Halomonadaceae</taxon>
        <taxon>Cobetia</taxon>
    </lineage>
</organism>
<name>A0ABT6UP57_9GAMM</name>
<keyword evidence="2" id="KW-0472">Membrane</keyword>
<feature type="compositionally biased region" description="Basic and acidic residues" evidence="1">
    <location>
        <begin position="201"/>
        <end position="210"/>
    </location>
</feature>
<feature type="transmembrane region" description="Helical" evidence="2">
    <location>
        <begin position="334"/>
        <end position="353"/>
    </location>
</feature>
<feature type="region of interest" description="Disordered" evidence="1">
    <location>
        <begin position="192"/>
        <end position="224"/>
    </location>
</feature>
<protein>
    <recommendedName>
        <fullName evidence="5">Membrane transport protein MMPL domain-containing protein</fullName>
    </recommendedName>
</protein>
<feature type="transmembrane region" description="Helical" evidence="2">
    <location>
        <begin position="307"/>
        <end position="328"/>
    </location>
</feature>
<feature type="region of interest" description="Disordered" evidence="1">
    <location>
        <begin position="741"/>
        <end position="763"/>
    </location>
</feature>
<keyword evidence="4" id="KW-1185">Reference proteome</keyword>